<protein>
    <submittedName>
        <fullName evidence="2">Methyltransferase domain-containing protein</fullName>
    </submittedName>
</protein>
<reference evidence="2 3" key="1">
    <citation type="submission" date="2020-11" db="EMBL/GenBank/DDBJ databases">
        <title>Pseudonocardia abyssalis sp. nov. and Pseudonocardia oceani sp. nov., description and phylogenomic analysis of two novel actinomycetes isolated from the deep Southern Ocean.</title>
        <authorList>
            <person name="Parra J."/>
        </authorList>
    </citation>
    <scope>NUCLEOTIDE SEQUENCE [LARGE SCALE GENOMIC DNA]</scope>
    <source>
        <strain evidence="2 3">KRD-168</strain>
    </source>
</reference>
<dbReference type="CDD" id="cd02440">
    <property type="entry name" value="AdoMet_MTases"/>
    <property type="match status" value="1"/>
</dbReference>
<dbReference type="InterPro" id="IPR013216">
    <property type="entry name" value="Methyltransf_11"/>
</dbReference>
<dbReference type="PANTHER" id="PTHR43861:SF1">
    <property type="entry name" value="TRANS-ACONITATE 2-METHYLTRANSFERASE"/>
    <property type="match status" value="1"/>
</dbReference>
<evidence type="ECO:0000259" key="1">
    <source>
        <dbReference type="Pfam" id="PF08241"/>
    </source>
</evidence>
<sequence>MTTPPGIAGVFDRAADSYDDVGVPWFRPIAAGLVEELAVEPGERVLDIGCGRGAALFPLADAVGGAGRVLGIDLAPRMVERTAADARDLPQVEVRVGDATAPGLPTASFDVVASALVLFFLPDPGAAVRAWAELLVDGGRMGVTTFGPQDPRWRAVDEVFDPHLPPAMLDARTSGRVGPFSSDSGVEGLLRDAGLREVRTAHRTVEAVFRDADQLLDFTWSHGQRAMWEVVPTAEHAALARRIADIARQHGDGTGRLVFNQEIRHTLGRR</sequence>
<dbReference type="GO" id="GO:0008168">
    <property type="term" value="F:methyltransferase activity"/>
    <property type="evidence" value="ECO:0007669"/>
    <property type="project" value="UniProtKB-KW"/>
</dbReference>
<dbReference type="Proteomes" id="UP000694287">
    <property type="component" value="Unassembled WGS sequence"/>
</dbReference>
<dbReference type="RefSeq" id="WP_218603858.1">
    <property type="nucleotide sequence ID" value="NZ_JADQDJ010000165.1"/>
</dbReference>
<organism evidence="2 3">
    <name type="scientific">Pseudonocardia abyssalis</name>
    <dbReference type="NCBI Taxonomy" id="2792008"/>
    <lineage>
        <taxon>Bacteria</taxon>
        <taxon>Bacillati</taxon>
        <taxon>Actinomycetota</taxon>
        <taxon>Actinomycetes</taxon>
        <taxon>Pseudonocardiales</taxon>
        <taxon>Pseudonocardiaceae</taxon>
        <taxon>Pseudonocardia</taxon>
    </lineage>
</organism>
<accession>A0ABS6UM91</accession>
<keyword evidence="3" id="KW-1185">Reference proteome</keyword>
<proteinExistence type="predicted"/>
<evidence type="ECO:0000313" key="3">
    <source>
        <dbReference type="Proteomes" id="UP000694287"/>
    </source>
</evidence>
<dbReference type="EMBL" id="JADQDK010000001">
    <property type="protein sequence ID" value="MBW0133368.1"/>
    <property type="molecule type" value="Genomic_DNA"/>
</dbReference>
<dbReference type="Pfam" id="PF08241">
    <property type="entry name" value="Methyltransf_11"/>
    <property type="match status" value="1"/>
</dbReference>
<keyword evidence="2" id="KW-0808">Transferase</keyword>
<dbReference type="PANTHER" id="PTHR43861">
    <property type="entry name" value="TRANS-ACONITATE 2-METHYLTRANSFERASE-RELATED"/>
    <property type="match status" value="1"/>
</dbReference>
<gene>
    <name evidence="2" type="ORF">I4I81_03740</name>
</gene>
<keyword evidence="2" id="KW-0489">Methyltransferase</keyword>
<evidence type="ECO:0000313" key="2">
    <source>
        <dbReference type="EMBL" id="MBW0133368.1"/>
    </source>
</evidence>
<dbReference type="GO" id="GO:0032259">
    <property type="term" value="P:methylation"/>
    <property type="evidence" value="ECO:0007669"/>
    <property type="project" value="UniProtKB-KW"/>
</dbReference>
<feature type="domain" description="Methyltransferase type 11" evidence="1">
    <location>
        <begin position="46"/>
        <end position="141"/>
    </location>
</feature>
<name>A0ABS6UM91_9PSEU</name>
<comment type="caution">
    <text evidence="2">The sequence shown here is derived from an EMBL/GenBank/DDBJ whole genome shotgun (WGS) entry which is preliminary data.</text>
</comment>